<dbReference type="InterPro" id="IPR052414">
    <property type="entry name" value="U3_snoRNA-assoc_WDR"/>
</dbReference>
<keyword evidence="5" id="KW-1185">Reference proteome</keyword>
<dbReference type="PROSITE" id="PS50082">
    <property type="entry name" value="WD_REPEATS_2"/>
    <property type="match status" value="2"/>
</dbReference>
<dbReference type="PANTHER" id="PTHR44267">
    <property type="entry name" value="WD REPEAT-CONTAINING PROTEIN 43"/>
    <property type="match status" value="1"/>
</dbReference>
<comment type="subcellular location">
    <subcellularLocation>
        <location evidence="1">Nucleus</location>
    </subcellularLocation>
</comment>
<dbReference type="InterPro" id="IPR036322">
    <property type="entry name" value="WD40_repeat_dom_sf"/>
</dbReference>
<dbReference type="InterPro" id="IPR001680">
    <property type="entry name" value="WD40_rpt"/>
</dbReference>
<dbReference type="InterPro" id="IPR015943">
    <property type="entry name" value="WD40/YVTN_repeat-like_dom_sf"/>
</dbReference>
<organism evidence="4 5">
    <name type="scientific">Phytophthora infestans</name>
    <name type="common">Potato late blight agent</name>
    <name type="synonym">Botrytis infestans</name>
    <dbReference type="NCBI Taxonomy" id="4787"/>
    <lineage>
        <taxon>Eukaryota</taxon>
        <taxon>Sar</taxon>
        <taxon>Stramenopiles</taxon>
        <taxon>Oomycota</taxon>
        <taxon>Peronosporomycetes</taxon>
        <taxon>Peronosporales</taxon>
        <taxon>Peronosporaceae</taxon>
        <taxon>Phytophthora</taxon>
    </lineage>
</organism>
<proteinExistence type="predicted"/>
<evidence type="ECO:0000313" key="5">
    <source>
        <dbReference type="Proteomes" id="UP000602510"/>
    </source>
</evidence>
<gene>
    <name evidence="4" type="ORF">GN244_ATG16549</name>
</gene>
<evidence type="ECO:0000313" key="4">
    <source>
        <dbReference type="EMBL" id="KAF4031560.1"/>
    </source>
</evidence>
<keyword evidence="2" id="KW-0539">Nucleus</keyword>
<feature type="repeat" description="WD" evidence="3">
    <location>
        <begin position="4"/>
        <end position="33"/>
    </location>
</feature>
<dbReference type="GO" id="GO:0005730">
    <property type="term" value="C:nucleolus"/>
    <property type="evidence" value="ECO:0007669"/>
    <property type="project" value="TreeGrafter"/>
</dbReference>
<name>A0A833STQ6_PHYIN</name>
<reference evidence="4" key="1">
    <citation type="submission" date="2020-04" db="EMBL/GenBank/DDBJ databases">
        <title>Hybrid Assembly of Korean Phytophthora infestans isolates.</title>
        <authorList>
            <person name="Prokchorchik M."/>
            <person name="Lee Y."/>
            <person name="Seo J."/>
            <person name="Cho J.-H."/>
            <person name="Park Y.-E."/>
            <person name="Jang D.-C."/>
            <person name="Im J.-S."/>
            <person name="Choi J.-G."/>
            <person name="Park H.-J."/>
            <person name="Lee G.-B."/>
            <person name="Lee Y.-G."/>
            <person name="Hong S.-Y."/>
            <person name="Cho K."/>
            <person name="Sohn K.H."/>
        </authorList>
    </citation>
    <scope>NUCLEOTIDE SEQUENCE</scope>
    <source>
        <strain evidence="4">KR_1_A1</strain>
    </source>
</reference>
<evidence type="ECO:0000256" key="2">
    <source>
        <dbReference type="ARBA" id="ARBA00023242"/>
    </source>
</evidence>
<evidence type="ECO:0000256" key="3">
    <source>
        <dbReference type="PROSITE-ProRule" id="PRU00221"/>
    </source>
</evidence>
<dbReference type="Proteomes" id="UP000602510">
    <property type="component" value="Unassembled WGS sequence"/>
</dbReference>
<evidence type="ECO:0000256" key="1">
    <source>
        <dbReference type="ARBA" id="ARBA00004123"/>
    </source>
</evidence>
<dbReference type="Pfam" id="PF00400">
    <property type="entry name" value="WD40"/>
    <property type="match status" value="2"/>
</dbReference>
<dbReference type="AlphaFoldDB" id="A0A833STQ6"/>
<feature type="repeat" description="WD" evidence="3">
    <location>
        <begin position="103"/>
        <end position="134"/>
    </location>
</feature>
<accession>A0A833STQ6</accession>
<sequence>MQLFADSQTHFAAVSEDGRLKVWDVANGALQQELKERDHLSYRYTSLAWTQPKTKSKKRSGDSGLGLLALGTSSGIVVVWDLATGEVKHTLQADAAHGSGAVLTFNPQGSLLYSSSSDKHILEWNVSSGKAEIPLRFGRRVGARSLSETQRSGSALALRTLFSRQESSCQACRLL</sequence>
<protein>
    <submittedName>
        <fullName evidence="4">Putative NACHT and WD domain protein</fullName>
    </submittedName>
</protein>
<dbReference type="PANTHER" id="PTHR44267:SF1">
    <property type="entry name" value="WD REPEAT-CONTAINING PROTEIN 43"/>
    <property type="match status" value="1"/>
</dbReference>
<keyword evidence="3" id="KW-0853">WD repeat</keyword>
<dbReference type="GO" id="GO:0000462">
    <property type="term" value="P:maturation of SSU-rRNA from tricistronic rRNA transcript (SSU-rRNA, 5.8S rRNA, LSU-rRNA)"/>
    <property type="evidence" value="ECO:0007669"/>
    <property type="project" value="TreeGrafter"/>
</dbReference>
<dbReference type="EMBL" id="WSZM01000568">
    <property type="protein sequence ID" value="KAF4031560.1"/>
    <property type="molecule type" value="Genomic_DNA"/>
</dbReference>
<comment type="caution">
    <text evidence="4">The sequence shown here is derived from an EMBL/GenBank/DDBJ whole genome shotgun (WGS) entry which is preliminary data.</text>
</comment>
<dbReference type="Gene3D" id="2.130.10.10">
    <property type="entry name" value="YVTN repeat-like/Quinoprotein amine dehydrogenase"/>
    <property type="match status" value="1"/>
</dbReference>
<dbReference type="SUPFAM" id="SSF50978">
    <property type="entry name" value="WD40 repeat-like"/>
    <property type="match status" value="1"/>
</dbReference>